<protein>
    <submittedName>
        <fullName evidence="4">Chorismate mutase</fullName>
        <ecNumber evidence="4">5.4.99.5</ecNumber>
    </submittedName>
</protein>
<dbReference type="SUPFAM" id="SSF51569">
    <property type="entry name" value="Aldolase"/>
    <property type="match status" value="1"/>
</dbReference>
<feature type="region of interest" description="Disordered" evidence="2">
    <location>
        <begin position="298"/>
        <end position="327"/>
    </location>
</feature>
<name>A0A7W7DDY5_9ACTN</name>
<dbReference type="InterPro" id="IPR036979">
    <property type="entry name" value="CM_dom_sf"/>
</dbReference>
<keyword evidence="4" id="KW-0413">Isomerase</keyword>
<evidence type="ECO:0000313" key="5">
    <source>
        <dbReference type="Proteomes" id="UP000542210"/>
    </source>
</evidence>
<dbReference type="Proteomes" id="UP000542210">
    <property type="component" value="Unassembled WGS sequence"/>
</dbReference>
<sequence length="327" mass="33014">MSSTGQPGRRVVRIGSLTVGDGPAVVFGGAQGRGPHADGLRLSLARVTAGDRPAVLAKARASWDGPLLAEPAGPGDLPAVAEHADAVVIGAEWTEDAALLRAAAGLRLPVIVRRAPGASLAAWLEAAGRCAEAGAPGVVLCEDTGQGVDLGLARAARERGELPVLAAAGDGAGLAAAAVAAGVDGIWLAEDAPAGQVAAAREAVTVVGALLRDERPATVAAARDAIDRTDAALAVILERRAALAGVVQRLKPVGGFAGRDPERERRIVAAMARRAPRLGERRLAPIMKAVIESGLHLAEELRGSPGDNGGEPAPGPETPAAARRHHD</sequence>
<dbReference type="GO" id="GO:0016740">
    <property type="term" value="F:transferase activity"/>
    <property type="evidence" value="ECO:0007669"/>
    <property type="project" value="UniProtKB-KW"/>
</dbReference>
<keyword evidence="1" id="KW-0808">Transferase</keyword>
<comment type="caution">
    <text evidence="4">The sequence shown here is derived from an EMBL/GenBank/DDBJ whole genome shotgun (WGS) entry which is preliminary data.</text>
</comment>
<dbReference type="AlphaFoldDB" id="A0A7W7DDY5"/>
<dbReference type="EC" id="5.4.99.5" evidence="4"/>
<evidence type="ECO:0000256" key="2">
    <source>
        <dbReference type="SAM" id="MobiDB-lite"/>
    </source>
</evidence>
<dbReference type="PROSITE" id="PS51168">
    <property type="entry name" value="CHORISMATE_MUT_2"/>
    <property type="match status" value="1"/>
</dbReference>
<dbReference type="GO" id="GO:0046417">
    <property type="term" value="P:chorismate metabolic process"/>
    <property type="evidence" value="ECO:0007669"/>
    <property type="project" value="InterPro"/>
</dbReference>
<dbReference type="PANTHER" id="PTHR43018">
    <property type="entry name" value="PHOSPHO-2-DEHYDRO-3-DEOXYHEPTONATE ALDOLASE"/>
    <property type="match status" value="1"/>
</dbReference>
<dbReference type="Gene3D" id="3.20.20.70">
    <property type="entry name" value="Aldolase class I"/>
    <property type="match status" value="1"/>
</dbReference>
<dbReference type="GO" id="GO:0004106">
    <property type="term" value="F:chorismate mutase activity"/>
    <property type="evidence" value="ECO:0007669"/>
    <property type="project" value="UniProtKB-EC"/>
</dbReference>
<accession>A0A7W7DDY5</accession>
<organism evidence="4 5">
    <name type="scientific">Sphaerisporangium siamense</name>
    <dbReference type="NCBI Taxonomy" id="795645"/>
    <lineage>
        <taxon>Bacteria</taxon>
        <taxon>Bacillati</taxon>
        <taxon>Actinomycetota</taxon>
        <taxon>Actinomycetes</taxon>
        <taxon>Streptosporangiales</taxon>
        <taxon>Streptosporangiaceae</taxon>
        <taxon>Sphaerisporangium</taxon>
    </lineage>
</organism>
<gene>
    <name evidence="4" type="ORF">BJ982_006308</name>
</gene>
<dbReference type="SUPFAM" id="SSF48600">
    <property type="entry name" value="Chorismate mutase II"/>
    <property type="match status" value="1"/>
</dbReference>
<feature type="domain" description="Chorismate mutase" evidence="3">
    <location>
        <begin position="213"/>
        <end position="302"/>
    </location>
</feature>
<dbReference type="Pfam" id="PF00793">
    <property type="entry name" value="DAHP_synth_1"/>
    <property type="match status" value="1"/>
</dbReference>
<dbReference type="InterPro" id="IPR002701">
    <property type="entry name" value="CM_II_prokaryot"/>
</dbReference>
<reference evidence="4 5" key="1">
    <citation type="submission" date="2020-08" db="EMBL/GenBank/DDBJ databases">
        <title>Sequencing the genomes of 1000 actinobacteria strains.</title>
        <authorList>
            <person name="Klenk H.-P."/>
        </authorList>
    </citation>
    <scope>NUCLEOTIDE SEQUENCE [LARGE SCALE GENOMIC DNA]</scope>
    <source>
        <strain evidence="4 5">DSM 45784</strain>
    </source>
</reference>
<dbReference type="InterPro" id="IPR036263">
    <property type="entry name" value="Chorismate_II_sf"/>
</dbReference>
<dbReference type="SMART" id="SM00830">
    <property type="entry name" value="CM_2"/>
    <property type="match status" value="1"/>
</dbReference>
<evidence type="ECO:0000313" key="4">
    <source>
        <dbReference type="EMBL" id="MBB4704764.1"/>
    </source>
</evidence>
<dbReference type="PANTHER" id="PTHR43018:SF2">
    <property type="entry name" value="PHOSPHO-2-DEHYDRO-3-DEOXYHEPTONATE ALDOLASE"/>
    <property type="match status" value="1"/>
</dbReference>
<evidence type="ECO:0000256" key="1">
    <source>
        <dbReference type="ARBA" id="ARBA00022679"/>
    </source>
</evidence>
<dbReference type="Pfam" id="PF01817">
    <property type="entry name" value="CM_2"/>
    <property type="match status" value="1"/>
</dbReference>
<evidence type="ECO:0000259" key="3">
    <source>
        <dbReference type="PROSITE" id="PS51168"/>
    </source>
</evidence>
<dbReference type="Gene3D" id="1.20.59.10">
    <property type="entry name" value="Chorismate mutase"/>
    <property type="match status" value="1"/>
</dbReference>
<keyword evidence="5" id="KW-1185">Reference proteome</keyword>
<dbReference type="EMBL" id="JACHND010000001">
    <property type="protein sequence ID" value="MBB4704764.1"/>
    <property type="molecule type" value="Genomic_DNA"/>
</dbReference>
<proteinExistence type="predicted"/>
<dbReference type="InterPro" id="IPR006218">
    <property type="entry name" value="DAHP1/KDSA"/>
</dbReference>
<dbReference type="InterPro" id="IPR013785">
    <property type="entry name" value="Aldolase_TIM"/>
</dbReference>
<dbReference type="InterPro" id="IPR052899">
    <property type="entry name" value="Class-I_DAHP_synthase"/>
</dbReference>